<dbReference type="EMBL" id="SPHZ02000005">
    <property type="protein sequence ID" value="KAF0920405.1"/>
    <property type="molecule type" value="Genomic_DNA"/>
</dbReference>
<evidence type="ECO:0000256" key="2">
    <source>
        <dbReference type="SAM" id="Phobius"/>
    </source>
</evidence>
<feature type="transmembrane region" description="Helical" evidence="2">
    <location>
        <begin position="149"/>
        <end position="167"/>
    </location>
</feature>
<feature type="compositionally biased region" description="Polar residues" evidence="1">
    <location>
        <begin position="1"/>
        <end position="13"/>
    </location>
</feature>
<sequence length="213" mass="23081">MASPSMTTASSVNDPALDSNHEVLVDDLGLDSNHEIPVDNLALNSDHEVPVDSVPEVPVEDHSIPFNDPTLDSNHEVPADDHGLDSDHEDPADDHGLDSDHKGTAASLTDWGEPSADDGKHDEGAEHERREGHIPQPPRLPSSHRAPRLHLLVCSLLLLLLLVAATSEFSLTLSYSRAGTTSCWCVAVWIGRARISAVAAAGDWRRRWGRRQG</sequence>
<keyword evidence="2" id="KW-0472">Membrane</keyword>
<gene>
    <name evidence="3" type="ORF">E2562_034858</name>
</gene>
<feature type="compositionally biased region" description="Basic and acidic residues" evidence="1">
    <location>
        <begin position="117"/>
        <end position="133"/>
    </location>
</feature>
<feature type="region of interest" description="Disordered" evidence="1">
    <location>
        <begin position="1"/>
        <end position="20"/>
    </location>
</feature>
<keyword evidence="2" id="KW-0812">Transmembrane</keyword>
<protein>
    <submittedName>
        <fullName evidence="3">Uncharacterized protein</fullName>
    </submittedName>
</protein>
<organism evidence="3 4">
    <name type="scientific">Oryza meyeriana var. granulata</name>
    <dbReference type="NCBI Taxonomy" id="110450"/>
    <lineage>
        <taxon>Eukaryota</taxon>
        <taxon>Viridiplantae</taxon>
        <taxon>Streptophyta</taxon>
        <taxon>Embryophyta</taxon>
        <taxon>Tracheophyta</taxon>
        <taxon>Spermatophyta</taxon>
        <taxon>Magnoliopsida</taxon>
        <taxon>Liliopsida</taxon>
        <taxon>Poales</taxon>
        <taxon>Poaceae</taxon>
        <taxon>BOP clade</taxon>
        <taxon>Oryzoideae</taxon>
        <taxon>Oryzeae</taxon>
        <taxon>Oryzinae</taxon>
        <taxon>Oryza</taxon>
        <taxon>Oryza meyeriana</taxon>
    </lineage>
</organism>
<proteinExistence type="predicted"/>
<evidence type="ECO:0000313" key="3">
    <source>
        <dbReference type="EMBL" id="KAF0920405.1"/>
    </source>
</evidence>
<dbReference type="Proteomes" id="UP000479710">
    <property type="component" value="Unassembled WGS sequence"/>
</dbReference>
<feature type="compositionally biased region" description="Basic and acidic residues" evidence="1">
    <location>
        <begin position="73"/>
        <end position="86"/>
    </location>
</feature>
<feature type="region of interest" description="Disordered" evidence="1">
    <location>
        <begin position="39"/>
        <end position="142"/>
    </location>
</feature>
<feature type="compositionally biased region" description="Basic and acidic residues" evidence="1">
    <location>
        <begin position="93"/>
        <end position="103"/>
    </location>
</feature>
<keyword evidence="4" id="KW-1185">Reference proteome</keyword>
<name>A0A6G1E5M4_9ORYZ</name>
<keyword evidence="2" id="KW-1133">Transmembrane helix</keyword>
<evidence type="ECO:0000256" key="1">
    <source>
        <dbReference type="SAM" id="MobiDB-lite"/>
    </source>
</evidence>
<dbReference type="AlphaFoldDB" id="A0A6G1E5M4"/>
<accession>A0A6G1E5M4</accession>
<evidence type="ECO:0000313" key="4">
    <source>
        <dbReference type="Proteomes" id="UP000479710"/>
    </source>
</evidence>
<reference evidence="3 4" key="1">
    <citation type="submission" date="2019-11" db="EMBL/GenBank/DDBJ databases">
        <title>Whole genome sequence of Oryza granulata.</title>
        <authorList>
            <person name="Li W."/>
        </authorList>
    </citation>
    <scope>NUCLEOTIDE SEQUENCE [LARGE SCALE GENOMIC DNA]</scope>
    <source>
        <strain evidence="4">cv. Menghai</strain>
        <tissue evidence="3">Leaf</tissue>
    </source>
</reference>
<comment type="caution">
    <text evidence="3">The sequence shown here is derived from an EMBL/GenBank/DDBJ whole genome shotgun (WGS) entry which is preliminary data.</text>
</comment>